<dbReference type="FunFam" id="3.40.50.300:FF:000984">
    <property type="entry name" value="Chromosome partition protein Smc"/>
    <property type="match status" value="1"/>
</dbReference>
<dbReference type="GO" id="GO:0005694">
    <property type="term" value="C:chromosome"/>
    <property type="evidence" value="ECO:0007669"/>
    <property type="project" value="InterPro"/>
</dbReference>
<dbReference type="GO" id="GO:0003677">
    <property type="term" value="F:DNA binding"/>
    <property type="evidence" value="ECO:0007669"/>
    <property type="project" value="UniProtKB-UniRule"/>
</dbReference>
<dbReference type="PANTHER" id="PTHR43977">
    <property type="entry name" value="STRUCTURAL MAINTENANCE OF CHROMOSOMES PROTEIN 3"/>
    <property type="match status" value="1"/>
</dbReference>
<feature type="coiled-coil region" evidence="6">
    <location>
        <begin position="167"/>
        <end position="194"/>
    </location>
</feature>
<dbReference type="GO" id="GO:0005737">
    <property type="term" value="C:cytoplasm"/>
    <property type="evidence" value="ECO:0007669"/>
    <property type="project" value="UniProtKB-SubCell"/>
</dbReference>
<evidence type="ECO:0000256" key="3">
    <source>
        <dbReference type="ARBA" id="ARBA00022840"/>
    </source>
</evidence>
<evidence type="ECO:0000256" key="5">
    <source>
        <dbReference type="ARBA" id="ARBA00023125"/>
    </source>
</evidence>
<organism evidence="8 9">
    <name type="scientific">Hydrogenibacillus schlegelii</name>
    <name type="common">Bacillus schlegelii</name>
    <dbReference type="NCBI Taxonomy" id="1484"/>
    <lineage>
        <taxon>Bacteria</taxon>
        <taxon>Bacillati</taxon>
        <taxon>Bacillota</taxon>
        <taxon>Bacilli</taxon>
        <taxon>Bacillales</taxon>
        <taxon>Bacillales Family X. Incertae Sedis</taxon>
        <taxon>Hydrogenibacillus</taxon>
    </lineage>
</organism>
<dbReference type="CDD" id="cd03278">
    <property type="entry name" value="ABC_SMC_barmotin"/>
    <property type="match status" value="2"/>
</dbReference>
<comment type="caution">
    <text evidence="8">The sequence shown here is derived from an EMBL/GenBank/DDBJ whole genome shotgun (WGS) entry which is preliminary data.</text>
</comment>
<evidence type="ECO:0000256" key="6">
    <source>
        <dbReference type="HAMAP-Rule" id="MF_01894"/>
    </source>
</evidence>
<comment type="similarity">
    <text evidence="6">Belongs to the SMC family.</text>
</comment>
<comment type="domain">
    <text evidence="6">Contains large globular domains required for ATP hydrolysis at each terminus and a third globular domain forming a flexible hinge near the middle of the molecule. These domains are separated by coiled-coil structures.</text>
</comment>
<dbReference type="Gene3D" id="3.40.50.300">
    <property type="entry name" value="P-loop containing nucleotide triphosphate hydrolases"/>
    <property type="match status" value="2"/>
</dbReference>
<dbReference type="InterPro" id="IPR011890">
    <property type="entry name" value="SMC_prok"/>
</dbReference>
<dbReference type="SUPFAM" id="SSF52540">
    <property type="entry name" value="P-loop containing nucleoside triphosphate hydrolases"/>
    <property type="match status" value="1"/>
</dbReference>
<comment type="function">
    <text evidence="6">Required for chromosome condensation and partitioning.</text>
</comment>
<protein>
    <recommendedName>
        <fullName evidence="6">Chromosome partition protein Smc</fullName>
    </recommendedName>
</protein>
<dbReference type="InterPro" id="IPR027417">
    <property type="entry name" value="P-loop_NTPase"/>
</dbReference>
<proteinExistence type="inferred from homology"/>
<dbReference type="PIRSF" id="PIRSF005719">
    <property type="entry name" value="SMC"/>
    <property type="match status" value="1"/>
</dbReference>
<dbReference type="EMBL" id="PEBV01000001">
    <property type="protein sequence ID" value="PTQ54903.1"/>
    <property type="molecule type" value="Genomic_DNA"/>
</dbReference>
<feature type="domain" description="SMC hinge" evidence="7">
    <location>
        <begin position="517"/>
        <end position="636"/>
    </location>
</feature>
<evidence type="ECO:0000256" key="4">
    <source>
        <dbReference type="ARBA" id="ARBA00023054"/>
    </source>
</evidence>
<sequence length="1193" mass="126745">MHLKRVELYGFKSFAERTTIEFRPGIVAVVGPNGSGKSNLVDAVRWVLGEQSAQRLRGGKMDDVIFSGSEGRRPVNVAEVSLVLDNAGGELAVDYTEVAVTRRLFRTGESEYLLNGTPVRLKDIEALLVDVGLGREAAFIIGQGEIDAVLSQRPEERRALFETVAGIAKYKARRKEAERKLEETAHNLARVEDVYEALAEGLPPLQAEAKRAEAYLALKAEAEALERALLVTAIEADLAARDGAREAAERARAAERAAEERLAEAEAEAGRLAAAFEALEAELSALDADHLEAVRSAEALARDQAVATARAEALGRERASLERRLAALREEQAAAAASAAAAAREAAAAEAELDRLRAAAAELSAAAAPDDPAEALEALRSAYFDRLAAATEAEAEARRLRAAASRAAAALGRIEQEAARARAEEAEALQAFEAAEAAVREAAAAVEAKKRAATSSRAALAEARRAARQAEEARAAAAARLAEREAALRAFEAAQADFGLAEGARAVMAAARSGRLSGIHGPVALLFRVPDGLETAFDVALGAGAFDIVVDDEAAAHAAIRYLKEGRLGRATFLPLSVLRARPVPEALRALAGALDGVIGPAAELLEADGRYDVVRRYLLWNVLVVRTLDVAQAAARTLDYRYRIVTVGGELIAPGGSVTGGVDRRRRGGPFSVRGEAFRRLQAERAEAERALTAADAALADRRGALDAARAAAEEAAAALETAEATLREAEADRDRAARRLAAGREAVARAAAEVEVARAEAAELRAAAEETARRAAALRSAAEEALKMLRDQEAAAEALRAEAEARRDRRQALEVAIARAEARLQTLAEARSAAESRAAALDADVRRTRASLDALGREAAEMDGRARALAAALEAARAREAALAEAKAARYAEKEALRARLEAASFARSAAQAAVLEARTARADAEARLARAGEALDRNLRLLGERHRLTFEAARALHPPLDPEEAAAARAALAERTAALEAFGPVNVAAIEEARKLEERLSFYRAQIEDLRAGEAKLNTLIAEIDAAMRARFLEAVEAIRTAFRATFRALFGGGEADLRLEDGDPLVAGIEIEARPPGKRTKRLSLLSGGERALTAIALLFAALSVRPVPFCLLDEVDAALDEANVERFARYLQTLKDTTQWIVVTHRKGTMAVADALFGVTMDKSGASRLIAVALEDVERAAGAGRRSG</sequence>
<dbReference type="SUPFAM" id="SSF75553">
    <property type="entry name" value="Smc hinge domain"/>
    <property type="match status" value="1"/>
</dbReference>
<evidence type="ECO:0000313" key="8">
    <source>
        <dbReference type="EMBL" id="PTQ54903.1"/>
    </source>
</evidence>
<dbReference type="GO" id="GO:0030261">
    <property type="term" value="P:chromosome condensation"/>
    <property type="evidence" value="ECO:0007669"/>
    <property type="project" value="InterPro"/>
</dbReference>
<dbReference type="GO" id="GO:0005524">
    <property type="term" value="F:ATP binding"/>
    <property type="evidence" value="ECO:0007669"/>
    <property type="project" value="UniProtKB-UniRule"/>
</dbReference>
<feature type="coiled-coil region" evidence="6">
    <location>
        <begin position="679"/>
        <end position="839"/>
    </location>
</feature>
<name>A0A2T5GFE0_HYDSH</name>
<keyword evidence="1 6" id="KW-0963">Cytoplasm</keyword>
<evidence type="ECO:0000256" key="2">
    <source>
        <dbReference type="ARBA" id="ARBA00022741"/>
    </source>
</evidence>
<gene>
    <name evidence="6" type="primary">smc</name>
    <name evidence="8" type="ORF">HSCHL_1846</name>
</gene>
<dbReference type="AlphaFoldDB" id="A0A2T5GFE0"/>
<comment type="subcellular location">
    <subcellularLocation>
        <location evidence="6">Cytoplasm</location>
    </subcellularLocation>
</comment>
<reference evidence="8 9" key="1">
    <citation type="submission" date="2017-08" db="EMBL/GenBank/DDBJ databases">
        <title>Burning lignite coal seam in the remote Altai Mountains harbors a hydrogen-driven thermophilic microbial community.</title>
        <authorList>
            <person name="Kadnikov V.V."/>
            <person name="Mardanov A.V."/>
            <person name="Ivasenko D."/>
            <person name="Beletsky A.V."/>
            <person name="Karnachuk O.V."/>
            <person name="Ravin N.V."/>
        </authorList>
    </citation>
    <scope>NUCLEOTIDE SEQUENCE [LARGE SCALE GENOMIC DNA]</scope>
    <source>
        <strain evidence="8">AL33</strain>
    </source>
</reference>
<dbReference type="RefSeq" id="WP_272999378.1">
    <property type="nucleotide sequence ID" value="NZ_PEBV01000001.1"/>
</dbReference>
<dbReference type="NCBIfam" id="TIGR02168">
    <property type="entry name" value="SMC_prok_B"/>
    <property type="match status" value="1"/>
</dbReference>
<dbReference type="InterPro" id="IPR003395">
    <property type="entry name" value="RecF/RecN/SMC_N"/>
</dbReference>
<dbReference type="Pfam" id="PF02463">
    <property type="entry name" value="SMC_N"/>
    <property type="match status" value="1"/>
</dbReference>
<keyword evidence="4 6" id="KW-0175">Coiled coil</keyword>
<dbReference type="GO" id="GO:0007062">
    <property type="term" value="P:sister chromatid cohesion"/>
    <property type="evidence" value="ECO:0007669"/>
    <property type="project" value="InterPro"/>
</dbReference>
<dbReference type="Proteomes" id="UP000244180">
    <property type="component" value="Unassembled WGS sequence"/>
</dbReference>
<feature type="coiled-coil region" evidence="6">
    <location>
        <begin position="311"/>
        <end position="366"/>
    </location>
</feature>
<evidence type="ECO:0000259" key="7">
    <source>
        <dbReference type="SMART" id="SM00968"/>
    </source>
</evidence>
<dbReference type="GO" id="GO:0016887">
    <property type="term" value="F:ATP hydrolysis activity"/>
    <property type="evidence" value="ECO:0007669"/>
    <property type="project" value="InterPro"/>
</dbReference>
<keyword evidence="3 6" id="KW-0067">ATP-binding</keyword>
<feature type="coiled-coil region" evidence="6">
    <location>
        <begin position="241"/>
        <end position="282"/>
    </location>
</feature>
<evidence type="ECO:0000256" key="1">
    <source>
        <dbReference type="ARBA" id="ARBA00022490"/>
    </source>
</evidence>
<dbReference type="GO" id="GO:0007059">
    <property type="term" value="P:chromosome segregation"/>
    <property type="evidence" value="ECO:0007669"/>
    <property type="project" value="UniProtKB-UniRule"/>
</dbReference>
<dbReference type="InterPro" id="IPR010935">
    <property type="entry name" value="SMC_hinge"/>
</dbReference>
<feature type="binding site" evidence="6">
    <location>
        <begin position="32"/>
        <end position="39"/>
    </location>
    <ligand>
        <name>ATP</name>
        <dbReference type="ChEBI" id="CHEBI:30616"/>
    </ligand>
</feature>
<dbReference type="SMART" id="SM00968">
    <property type="entry name" value="SMC_hinge"/>
    <property type="match status" value="1"/>
</dbReference>
<keyword evidence="2 6" id="KW-0547">Nucleotide-binding</keyword>
<evidence type="ECO:0000313" key="9">
    <source>
        <dbReference type="Proteomes" id="UP000244180"/>
    </source>
</evidence>
<dbReference type="InterPro" id="IPR036277">
    <property type="entry name" value="SMC_hinge_sf"/>
</dbReference>
<dbReference type="Pfam" id="PF06470">
    <property type="entry name" value="SMC_hinge"/>
    <property type="match status" value="1"/>
</dbReference>
<feature type="coiled-coil region" evidence="6">
    <location>
        <begin position="390"/>
        <end position="487"/>
    </location>
</feature>
<dbReference type="HAMAP" id="MF_01894">
    <property type="entry name" value="Smc_prok"/>
    <property type="match status" value="1"/>
</dbReference>
<dbReference type="GO" id="GO:0006260">
    <property type="term" value="P:DNA replication"/>
    <property type="evidence" value="ECO:0007669"/>
    <property type="project" value="UniProtKB-UniRule"/>
</dbReference>
<dbReference type="InterPro" id="IPR024704">
    <property type="entry name" value="SMC"/>
</dbReference>
<comment type="subunit">
    <text evidence="6">Homodimer.</text>
</comment>
<accession>A0A2T5GFE0</accession>
<feature type="coiled-coil region" evidence="6">
    <location>
        <begin position="989"/>
        <end position="1016"/>
    </location>
</feature>
<dbReference type="Gene3D" id="3.30.70.1620">
    <property type="match status" value="1"/>
</dbReference>
<keyword evidence="5 6" id="KW-0238">DNA-binding</keyword>
<dbReference type="Gene3D" id="1.20.1060.20">
    <property type="match status" value="1"/>
</dbReference>